<feature type="region of interest" description="Disordered" evidence="1">
    <location>
        <begin position="599"/>
        <end position="623"/>
    </location>
</feature>
<keyword evidence="3" id="KW-1185">Reference proteome</keyword>
<feature type="compositionally biased region" description="Low complexity" evidence="1">
    <location>
        <begin position="39"/>
        <end position="52"/>
    </location>
</feature>
<feature type="compositionally biased region" description="Low complexity" evidence="1">
    <location>
        <begin position="308"/>
        <end position="319"/>
    </location>
</feature>
<feature type="compositionally biased region" description="Polar residues" evidence="1">
    <location>
        <begin position="361"/>
        <end position="370"/>
    </location>
</feature>
<dbReference type="Proteomes" id="UP001651158">
    <property type="component" value="Unassembled WGS sequence"/>
</dbReference>
<accession>A0ABR4Q447</accession>
<evidence type="ECO:0000313" key="3">
    <source>
        <dbReference type="Proteomes" id="UP001651158"/>
    </source>
</evidence>
<name>A0ABR4Q447_9CEST</name>
<feature type="compositionally biased region" description="Low complexity" evidence="1">
    <location>
        <begin position="472"/>
        <end position="485"/>
    </location>
</feature>
<dbReference type="EMBL" id="JAKROA010000014">
    <property type="protein sequence ID" value="KAL5104138.1"/>
    <property type="molecule type" value="Genomic_DNA"/>
</dbReference>
<feature type="region of interest" description="Disordered" evidence="1">
    <location>
        <begin position="449"/>
        <end position="501"/>
    </location>
</feature>
<evidence type="ECO:0000256" key="1">
    <source>
        <dbReference type="SAM" id="MobiDB-lite"/>
    </source>
</evidence>
<feature type="compositionally biased region" description="Basic and acidic residues" evidence="1">
    <location>
        <begin position="458"/>
        <end position="468"/>
    </location>
</feature>
<feature type="compositionally biased region" description="Polar residues" evidence="1">
    <location>
        <begin position="1"/>
        <end position="12"/>
    </location>
</feature>
<comment type="caution">
    <text evidence="2">The sequence shown here is derived from an EMBL/GenBank/DDBJ whole genome shotgun (WGS) entry which is preliminary data.</text>
</comment>
<feature type="compositionally biased region" description="Low complexity" evidence="1">
    <location>
        <begin position="599"/>
        <end position="608"/>
    </location>
</feature>
<reference evidence="2 3" key="1">
    <citation type="journal article" date="2022" name="Front. Cell. Infect. Microbiol.">
        <title>The Genomes of Two Strains of Taenia crassiceps the Animal Model for the Study of Human Cysticercosis.</title>
        <authorList>
            <person name="Bobes R.J."/>
            <person name="Estrada K."/>
            <person name="Rios-Valencia D.G."/>
            <person name="Calderon-Gallegos A."/>
            <person name="de la Torre P."/>
            <person name="Carrero J.C."/>
            <person name="Sanchez-Flores A."/>
            <person name="Laclette J.P."/>
        </authorList>
    </citation>
    <scope>NUCLEOTIDE SEQUENCE [LARGE SCALE GENOMIC DNA]</scope>
    <source>
        <strain evidence="2">WFUcys</strain>
    </source>
</reference>
<feature type="region of interest" description="Disordered" evidence="1">
    <location>
        <begin position="1"/>
        <end position="66"/>
    </location>
</feature>
<gene>
    <name evidence="2" type="ORF">TcWFU_008208</name>
</gene>
<feature type="region of interest" description="Disordered" evidence="1">
    <location>
        <begin position="274"/>
        <end position="319"/>
    </location>
</feature>
<feature type="region of interest" description="Disordered" evidence="1">
    <location>
        <begin position="79"/>
        <end position="127"/>
    </location>
</feature>
<organism evidence="2 3">
    <name type="scientific">Taenia crassiceps</name>
    <dbReference type="NCBI Taxonomy" id="6207"/>
    <lineage>
        <taxon>Eukaryota</taxon>
        <taxon>Metazoa</taxon>
        <taxon>Spiralia</taxon>
        <taxon>Lophotrochozoa</taxon>
        <taxon>Platyhelminthes</taxon>
        <taxon>Cestoda</taxon>
        <taxon>Eucestoda</taxon>
        <taxon>Cyclophyllidea</taxon>
        <taxon>Taeniidae</taxon>
        <taxon>Taenia</taxon>
    </lineage>
</organism>
<feature type="region of interest" description="Disordered" evidence="1">
    <location>
        <begin position="142"/>
        <end position="163"/>
    </location>
</feature>
<sequence length="691" mass="73672">MTGKPHSNTNPRGSVDGKFYGGYAGNPHAHTDLSNKEISQSTSYSSTSRLSSDPAKSSGYARRRGDSSNFLYALEPSIGIPNRGLYNNSGGGGGGSASQTPQTDGVELQSHQRPPPPSQPQSRKMETKMAAADLLQTSTELGKPGLLSHISPLRAPQTSSPSAYQPNLVPISVSPHSPQFFADSNTPPNRQHHLQFHQPPPPLLGPLETVSQQPSRGYACQSAWGLPGTQDCGSEPVGNALNNSSTAAPMIGDMSLLEYRRTYSDSCIPSSFPDASNHSRCFPPHQQYHRQQNQPLPPPPQPFPPPLQQQRQQQCQQQRTLPPVDELTLPRYQNTNSSTISNSSHAPCFNGSPLSSRCRHQSSTTMSQQPFRRLQSDYHSMRNIPQRYAPVHHHHHNSQETTTPVQPLVMQPPAGGEGYPPGSMPLPYQTWNMNGGGDCGGSVSTCDLPSSSSTLRSKRSDVCSEYRPKPSPLQLLPQTPQMSTTMGYENHSARSVVSSSSSDGGGGYFGASVADPLAYHQPQSSCASSMLSSAAATAANNNGGGSIAVSSSASLTQPLDISVLDSDAFPSPEQEGRRDSFSMAVDLLSRLEKRPLDASLASSSASTASPPPPSLPTTTGTPLWSSTVACPPPSKSAKFDPTATSTDNAASAFFVPIAANDLQLLTEPSMANYVTDAATEDQLVREQYSPT</sequence>
<proteinExistence type="predicted"/>
<protein>
    <submittedName>
        <fullName evidence="2">Uncharacterized protein</fullName>
    </submittedName>
</protein>
<feature type="region of interest" description="Disordered" evidence="1">
    <location>
        <begin position="351"/>
        <end position="370"/>
    </location>
</feature>
<evidence type="ECO:0000313" key="2">
    <source>
        <dbReference type="EMBL" id="KAL5104138.1"/>
    </source>
</evidence>
<feature type="compositionally biased region" description="Pro residues" evidence="1">
    <location>
        <begin position="295"/>
        <end position="307"/>
    </location>
</feature>